<feature type="domain" description="Glucose-methanol-choline oxidoreductase N-terminal" evidence="7">
    <location>
        <begin position="337"/>
        <end position="351"/>
    </location>
</feature>
<feature type="binding site" evidence="5">
    <location>
        <position position="297"/>
    </location>
    <ligand>
        <name>FAD</name>
        <dbReference type="ChEBI" id="CHEBI:57692"/>
    </ligand>
</feature>
<keyword evidence="4 5" id="KW-0274">FAD</keyword>
<evidence type="ECO:0000256" key="1">
    <source>
        <dbReference type="ARBA" id="ARBA00001974"/>
    </source>
</evidence>
<dbReference type="Gene3D" id="3.30.560.10">
    <property type="entry name" value="Glucose Oxidase, domain 3"/>
    <property type="match status" value="1"/>
</dbReference>
<dbReference type="GO" id="GO:0016614">
    <property type="term" value="F:oxidoreductase activity, acting on CH-OH group of donors"/>
    <property type="evidence" value="ECO:0007669"/>
    <property type="project" value="InterPro"/>
</dbReference>
<sequence length="645" mass="69846">MTDTSDSGTEKKISAKRKCIITSIAVIVGFAICAIAASCYFALKDEGSSSNNDDNIQPTQGRGDPLSVPLASTLRASYDYIIVGAGSAGSVLAARLSEDSRTRVLLVEAGPDDRNNTALTVPLHGISTLRTSLDWSYVTAPDPRFTGLSGKVGTMSAGKTLGGTGSINAMIHCRGAKEDFNRWAKYTGETSWDYRHVLSYFRKAEGTQGDLKSSRYLGKTGPLSMSQSATVRLPKLFLAAAKQAGFRENPDYNGATQLGAAYVQKNQLNGERMSAARAYLRPALPRPNLDVVANVYVTRVLIEHGLAVGVHLTQGNGSSEALTFTVLAEREVILSAGAIETPKLLMLSGIGIRSHLEALNIPVKADLPVGENLQDHVRHDMNFRTTEDVGMSSSILSNSVEFQAYMRNKTGPLTSAYGVEALMMAAIDKADKMKDWPQLLFEINAIPSSTAQMTQLNYDTQSVQDLAARDNVTNGFQISTSLSRPESRGAVTLRSTNPFDKPVISTNYFISNKDLDVLTKGIAIVQNIADTLAFRNIGTELTEDFSYSPCMQYEFNTSEFWQCQIKSRPLSMNNPVGTCKMGPKGDKTAVVNPQLQVQGVGNLRVVDASIMPWITSCHTNAPVVMIAEKAADLIRSRTLLEPTDL</sequence>
<gene>
    <name evidence="8" type="ORF">ElyMa_001327300</name>
</gene>
<dbReference type="PANTHER" id="PTHR11552">
    <property type="entry name" value="GLUCOSE-METHANOL-CHOLINE GMC OXIDOREDUCTASE"/>
    <property type="match status" value="1"/>
</dbReference>
<reference evidence="8 9" key="1">
    <citation type="journal article" date="2021" name="Elife">
        <title>Chloroplast acquisition without the gene transfer in kleptoplastic sea slugs, Plakobranchus ocellatus.</title>
        <authorList>
            <person name="Maeda T."/>
            <person name="Takahashi S."/>
            <person name="Yoshida T."/>
            <person name="Shimamura S."/>
            <person name="Takaki Y."/>
            <person name="Nagai Y."/>
            <person name="Toyoda A."/>
            <person name="Suzuki Y."/>
            <person name="Arimoto A."/>
            <person name="Ishii H."/>
            <person name="Satoh N."/>
            <person name="Nishiyama T."/>
            <person name="Hasebe M."/>
            <person name="Maruyama T."/>
            <person name="Minagawa J."/>
            <person name="Obokata J."/>
            <person name="Shigenobu S."/>
        </authorList>
    </citation>
    <scope>NUCLEOTIDE SEQUENCE [LARGE SCALE GENOMIC DNA]</scope>
</reference>
<accession>A0AAV4IPY7</accession>
<comment type="cofactor">
    <cofactor evidence="1 5">
        <name>FAD</name>
        <dbReference type="ChEBI" id="CHEBI:57692"/>
    </cofactor>
</comment>
<dbReference type="InterPro" id="IPR012132">
    <property type="entry name" value="GMC_OxRdtase"/>
</dbReference>
<comment type="caution">
    <text evidence="8">The sequence shown here is derived from an EMBL/GenBank/DDBJ whole genome shotgun (WGS) entry which is preliminary data.</text>
</comment>
<dbReference type="InterPro" id="IPR000172">
    <property type="entry name" value="GMC_OxRdtase_N"/>
</dbReference>
<dbReference type="AlphaFoldDB" id="A0AAV4IPY7"/>
<evidence type="ECO:0000256" key="3">
    <source>
        <dbReference type="ARBA" id="ARBA00022630"/>
    </source>
</evidence>
<dbReference type="PIRSF" id="PIRSF000137">
    <property type="entry name" value="Alcohol_oxidase"/>
    <property type="match status" value="1"/>
</dbReference>
<dbReference type="PANTHER" id="PTHR11552:SF147">
    <property type="entry name" value="CHOLINE DEHYDROGENASE, MITOCHONDRIAL"/>
    <property type="match status" value="1"/>
</dbReference>
<dbReference type="Proteomes" id="UP000762676">
    <property type="component" value="Unassembled WGS sequence"/>
</dbReference>
<name>A0AAV4IPY7_9GAST</name>
<comment type="similarity">
    <text evidence="2">Belongs to the GMC oxidoreductase family.</text>
</comment>
<dbReference type="PROSITE" id="PS00624">
    <property type="entry name" value="GMC_OXRED_2"/>
    <property type="match status" value="1"/>
</dbReference>
<dbReference type="SUPFAM" id="SSF54373">
    <property type="entry name" value="FAD-linked reductases, C-terminal domain"/>
    <property type="match status" value="1"/>
</dbReference>
<evidence type="ECO:0000256" key="4">
    <source>
        <dbReference type="ARBA" id="ARBA00022827"/>
    </source>
</evidence>
<organism evidence="8 9">
    <name type="scientific">Elysia marginata</name>
    <dbReference type="NCBI Taxonomy" id="1093978"/>
    <lineage>
        <taxon>Eukaryota</taxon>
        <taxon>Metazoa</taxon>
        <taxon>Spiralia</taxon>
        <taxon>Lophotrochozoa</taxon>
        <taxon>Mollusca</taxon>
        <taxon>Gastropoda</taxon>
        <taxon>Heterobranchia</taxon>
        <taxon>Euthyneura</taxon>
        <taxon>Panpulmonata</taxon>
        <taxon>Sacoglossa</taxon>
        <taxon>Placobranchoidea</taxon>
        <taxon>Plakobranchidae</taxon>
        <taxon>Elysia</taxon>
    </lineage>
</organism>
<dbReference type="Gene3D" id="3.50.50.60">
    <property type="entry name" value="FAD/NAD(P)-binding domain"/>
    <property type="match status" value="1"/>
</dbReference>
<feature type="transmembrane region" description="Helical" evidence="6">
    <location>
        <begin position="20"/>
        <end position="43"/>
    </location>
</feature>
<evidence type="ECO:0000256" key="5">
    <source>
        <dbReference type="PIRSR" id="PIRSR000137-2"/>
    </source>
</evidence>
<dbReference type="Pfam" id="PF05199">
    <property type="entry name" value="GMC_oxred_C"/>
    <property type="match status" value="1"/>
</dbReference>
<dbReference type="Pfam" id="PF00732">
    <property type="entry name" value="GMC_oxred_N"/>
    <property type="match status" value="1"/>
</dbReference>
<dbReference type="GO" id="GO:0050660">
    <property type="term" value="F:flavin adenine dinucleotide binding"/>
    <property type="evidence" value="ECO:0007669"/>
    <property type="project" value="InterPro"/>
</dbReference>
<feature type="binding site" evidence="5">
    <location>
        <position position="164"/>
    </location>
    <ligand>
        <name>FAD</name>
        <dbReference type="ChEBI" id="CHEBI:57692"/>
    </ligand>
</feature>
<evidence type="ECO:0000256" key="2">
    <source>
        <dbReference type="ARBA" id="ARBA00010790"/>
    </source>
</evidence>
<keyword evidence="6" id="KW-0812">Transmembrane</keyword>
<dbReference type="InterPro" id="IPR007867">
    <property type="entry name" value="GMC_OxRtase_C"/>
</dbReference>
<proteinExistence type="inferred from homology"/>
<evidence type="ECO:0000313" key="8">
    <source>
        <dbReference type="EMBL" id="GFS10596.1"/>
    </source>
</evidence>
<keyword evidence="9" id="KW-1185">Reference proteome</keyword>
<keyword evidence="3" id="KW-0285">Flavoprotein</keyword>
<evidence type="ECO:0000313" key="9">
    <source>
        <dbReference type="Proteomes" id="UP000762676"/>
    </source>
</evidence>
<evidence type="ECO:0000259" key="7">
    <source>
        <dbReference type="PROSITE" id="PS00624"/>
    </source>
</evidence>
<evidence type="ECO:0000256" key="6">
    <source>
        <dbReference type="SAM" id="Phobius"/>
    </source>
</evidence>
<keyword evidence="6" id="KW-1133">Transmembrane helix</keyword>
<protein>
    <submittedName>
        <fullName evidence="8">Oxygen-dependent choline dehydrogenase</fullName>
    </submittedName>
</protein>
<dbReference type="EMBL" id="BMAT01002629">
    <property type="protein sequence ID" value="GFS10596.1"/>
    <property type="molecule type" value="Genomic_DNA"/>
</dbReference>
<keyword evidence="6" id="KW-0472">Membrane</keyword>
<dbReference type="InterPro" id="IPR036188">
    <property type="entry name" value="FAD/NAD-bd_sf"/>
</dbReference>
<dbReference type="SUPFAM" id="SSF51905">
    <property type="entry name" value="FAD/NAD(P)-binding domain"/>
    <property type="match status" value="1"/>
</dbReference>